<feature type="region of interest" description="Disordered" evidence="1">
    <location>
        <begin position="343"/>
        <end position="369"/>
    </location>
</feature>
<dbReference type="OMA" id="HYETRDS"/>
<dbReference type="OrthoDB" id="9977870at2759"/>
<dbReference type="EMBL" id="KV878977">
    <property type="protein sequence ID" value="OJJ99964.1"/>
    <property type="molecule type" value="Genomic_DNA"/>
</dbReference>
<organism evidence="2 3">
    <name type="scientific">Aspergillus aculeatus (strain ATCC 16872 / CBS 172.66 / WB 5094)</name>
    <dbReference type="NCBI Taxonomy" id="690307"/>
    <lineage>
        <taxon>Eukaryota</taxon>
        <taxon>Fungi</taxon>
        <taxon>Dikarya</taxon>
        <taxon>Ascomycota</taxon>
        <taxon>Pezizomycotina</taxon>
        <taxon>Eurotiomycetes</taxon>
        <taxon>Eurotiomycetidae</taxon>
        <taxon>Eurotiales</taxon>
        <taxon>Aspergillaceae</taxon>
        <taxon>Aspergillus</taxon>
        <taxon>Aspergillus subgen. Circumdati</taxon>
    </lineage>
</organism>
<dbReference type="STRING" id="690307.A0A1L9WUM4"/>
<reference evidence="3" key="1">
    <citation type="journal article" date="2017" name="Genome Biol.">
        <title>Comparative genomics reveals high biological diversity and specific adaptations in the industrially and medically important fungal genus Aspergillus.</title>
        <authorList>
            <person name="de Vries R.P."/>
            <person name="Riley R."/>
            <person name="Wiebenga A."/>
            <person name="Aguilar-Osorio G."/>
            <person name="Amillis S."/>
            <person name="Uchima C.A."/>
            <person name="Anderluh G."/>
            <person name="Asadollahi M."/>
            <person name="Askin M."/>
            <person name="Barry K."/>
            <person name="Battaglia E."/>
            <person name="Bayram O."/>
            <person name="Benocci T."/>
            <person name="Braus-Stromeyer S.A."/>
            <person name="Caldana C."/>
            <person name="Canovas D."/>
            <person name="Cerqueira G.C."/>
            <person name="Chen F."/>
            <person name="Chen W."/>
            <person name="Choi C."/>
            <person name="Clum A."/>
            <person name="Dos Santos R.A."/>
            <person name="Damasio A.R."/>
            <person name="Diallinas G."/>
            <person name="Emri T."/>
            <person name="Fekete E."/>
            <person name="Flipphi M."/>
            <person name="Freyberg S."/>
            <person name="Gallo A."/>
            <person name="Gournas C."/>
            <person name="Habgood R."/>
            <person name="Hainaut M."/>
            <person name="Harispe M.L."/>
            <person name="Henrissat B."/>
            <person name="Hilden K.S."/>
            <person name="Hope R."/>
            <person name="Hossain A."/>
            <person name="Karabika E."/>
            <person name="Karaffa L."/>
            <person name="Karanyi Z."/>
            <person name="Krasevec N."/>
            <person name="Kuo A."/>
            <person name="Kusch H."/>
            <person name="LaButti K."/>
            <person name="Lagendijk E.L."/>
            <person name="Lapidus A."/>
            <person name="Levasseur A."/>
            <person name="Lindquist E."/>
            <person name="Lipzen A."/>
            <person name="Logrieco A.F."/>
            <person name="MacCabe A."/>
            <person name="Maekelae M.R."/>
            <person name="Malavazi I."/>
            <person name="Melin P."/>
            <person name="Meyer V."/>
            <person name="Mielnichuk N."/>
            <person name="Miskei M."/>
            <person name="Molnar A.P."/>
            <person name="Mule G."/>
            <person name="Ngan C.Y."/>
            <person name="Orejas M."/>
            <person name="Orosz E."/>
            <person name="Ouedraogo J.P."/>
            <person name="Overkamp K.M."/>
            <person name="Park H.-S."/>
            <person name="Perrone G."/>
            <person name="Piumi F."/>
            <person name="Punt P.J."/>
            <person name="Ram A.F."/>
            <person name="Ramon A."/>
            <person name="Rauscher S."/>
            <person name="Record E."/>
            <person name="Riano-Pachon D.M."/>
            <person name="Robert V."/>
            <person name="Roehrig J."/>
            <person name="Ruller R."/>
            <person name="Salamov A."/>
            <person name="Salih N.S."/>
            <person name="Samson R.A."/>
            <person name="Sandor E."/>
            <person name="Sanguinetti M."/>
            <person name="Schuetze T."/>
            <person name="Sepcic K."/>
            <person name="Shelest E."/>
            <person name="Sherlock G."/>
            <person name="Sophianopoulou V."/>
            <person name="Squina F.M."/>
            <person name="Sun H."/>
            <person name="Susca A."/>
            <person name="Todd R.B."/>
            <person name="Tsang A."/>
            <person name="Unkles S.E."/>
            <person name="van de Wiele N."/>
            <person name="van Rossen-Uffink D."/>
            <person name="Oliveira J.V."/>
            <person name="Vesth T.C."/>
            <person name="Visser J."/>
            <person name="Yu J.-H."/>
            <person name="Zhou M."/>
            <person name="Andersen M.R."/>
            <person name="Archer D.B."/>
            <person name="Baker S.E."/>
            <person name="Benoit I."/>
            <person name="Brakhage A.A."/>
            <person name="Braus G.H."/>
            <person name="Fischer R."/>
            <person name="Frisvad J.C."/>
            <person name="Goldman G.H."/>
            <person name="Houbraken J."/>
            <person name="Oakley B."/>
            <person name="Pocsi I."/>
            <person name="Scazzocchio C."/>
            <person name="Seiboth B."/>
            <person name="vanKuyk P.A."/>
            <person name="Wortman J."/>
            <person name="Dyer P.S."/>
            <person name="Grigoriev I.V."/>
        </authorList>
    </citation>
    <scope>NUCLEOTIDE SEQUENCE [LARGE SCALE GENOMIC DNA]</scope>
    <source>
        <strain evidence="3">ATCC 16872 / CBS 172.66 / WB 5094</strain>
    </source>
</reference>
<evidence type="ECO:0000256" key="1">
    <source>
        <dbReference type="SAM" id="MobiDB-lite"/>
    </source>
</evidence>
<keyword evidence="3" id="KW-1185">Reference proteome</keyword>
<dbReference type="VEuPathDB" id="FungiDB:ASPACDRAFT_78885"/>
<proteinExistence type="predicted"/>
<accession>A0A1L9WUM4</accession>
<sequence>MEHPNYAEIEESHYRRKVLQLPSEEAETAQEQKLIEEARQLGLNIPEVELVASLTASIASGMVDLSSSSPIISSTRSSTDRHSAYDITPSHQTTAIDLLGSSLSEFTVSSEPIHNGSARSIASLSTRPTSYSSCEGRLIPGIDTNLAAGAPPSNRHSMISVIPSDKKERRKSTLKSAMEKIHFRKKRSPSAVLLPPAAQITIAKGSKGIEQVLVESKLPESQEARSSGDGSGVLRLEIPAFDHESLQRSQNDEQLRLMRERQVMELNRHNLFQDAFTMRLRQTQQSIVAERLAANKDLEAQKREKNINDASRMEERQLTIEMDQMREFERAKMNSRTRIKHMEGYFNNSSPPPSPGGAGSGPETTPARKFTAQHKAQLAQEYHDHNSMDQLHEAKIKVLRDRQELRLQEAIARMERELDELIDKHAIEFAQMQQAHQQEEMAVVQVFDAKKARLIHRWNLEEAILRTKLGTQHGKVYGPLPPLSFGDPNYETRDSAICVAEQTGAASA</sequence>
<dbReference type="AlphaFoldDB" id="A0A1L9WUM4"/>
<dbReference type="Proteomes" id="UP000184546">
    <property type="component" value="Unassembled WGS sequence"/>
</dbReference>
<evidence type="ECO:0000313" key="2">
    <source>
        <dbReference type="EMBL" id="OJJ99964.1"/>
    </source>
</evidence>
<dbReference type="RefSeq" id="XP_020056304.1">
    <property type="nucleotide sequence ID" value="XM_020205285.1"/>
</dbReference>
<evidence type="ECO:0000313" key="3">
    <source>
        <dbReference type="Proteomes" id="UP000184546"/>
    </source>
</evidence>
<protein>
    <submittedName>
        <fullName evidence="2">Uncharacterized protein</fullName>
    </submittedName>
</protein>
<dbReference type="GeneID" id="30979099"/>
<gene>
    <name evidence="2" type="ORF">ASPACDRAFT_78885</name>
</gene>
<name>A0A1L9WUM4_ASPA1</name>